<reference evidence="2" key="1">
    <citation type="submission" date="2016-05" db="EMBL/GenBank/DDBJ databases">
        <title>Comparative genomics of biotechnologically important yeasts.</title>
        <authorList>
            <consortium name="DOE Joint Genome Institute"/>
            <person name="Riley R."/>
            <person name="Haridas S."/>
            <person name="Wolfe K.H."/>
            <person name="Lopes M.R."/>
            <person name="Hittinger C.T."/>
            <person name="Goker M."/>
            <person name="Salamov A."/>
            <person name="Wisecaver J."/>
            <person name="Long T.M."/>
            <person name="Aerts A.L."/>
            <person name="Barry K."/>
            <person name="Choi C."/>
            <person name="Clum A."/>
            <person name="Coughlan A.Y."/>
            <person name="Deshpande S."/>
            <person name="Douglass A.P."/>
            <person name="Hanson S.J."/>
            <person name="Klenk H.-P."/>
            <person name="Labutti K."/>
            <person name="Lapidus A."/>
            <person name="Lindquist E."/>
            <person name="Lipzen A."/>
            <person name="Meier-Kolthoff J.P."/>
            <person name="Ohm R.A."/>
            <person name="Otillar R.P."/>
            <person name="Pangilinan J."/>
            <person name="Peng Y."/>
            <person name="Rokas A."/>
            <person name="Rosa C.A."/>
            <person name="Scheuner C."/>
            <person name="Sibirny A.A."/>
            <person name="Slot J.C."/>
            <person name="Stielow J.B."/>
            <person name="Sun H."/>
            <person name="Kurtzman C.P."/>
            <person name="Blackwell M."/>
            <person name="Grigoriev I.V."/>
            <person name="Jeffries T.W."/>
        </authorList>
    </citation>
    <scope>NUCLEOTIDE SEQUENCE [LARGE SCALE GENOMIC DNA]</scope>
    <source>
        <strain evidence="2">NRRL Y-12698</strain>
    </source>
</reference>
<name>A0A1E3QIT2_9ASCO</name>
<evidence type="ECO:0000313" key="1">
    <source>
        <dbReference type="EMBL" id="ODQ77605.1"/>
    </source>
</evidence>
<accession>A0A1E3QIT2</accession>
<dbReference type="GeneID" id="30147700"/>
<evidence type="ECO:0000313" key="2">
    <source>
        <dbReference type="Proteomes" id="UP000094336"/>
    </source>
</evidence>
<dbReference type="AlphaFoldDB" id="A0A1E3QIT2"/>
<dbReference type="EMBL" id="KV454439">
    <property type="protein sequence ID" value="ODQ77605.1"/>
    <property type="molecule type" value="Genomic_DNA"/>
</dbReference>
<protein>
    <recommendedName>
        <fullName evidence="3">Proteasome assembly chaperone 3</fullName>
    </recommendedName>
</protein>
<proteinExistence type="predicted"/>
<dbReference type="Pfam" id="PF10448">
    <property type="entry name" value="POC3_POC4"/>
    <property type="match status" value="1"/>
</dbReference>
<dbReference type="Gene3D" id="3.30.230.100">
    <property type="match status" value="1"/>
</dbReference>
<dbReference type="Proteomes" id="UP000094336">
    <property type="component" value="Unassembled WGS sequence"/>
</dbReference>
<organism evidence="1 2">
    <name type="scientific">Babjeviella inositovora NRRL Y-12698</name>
    <dbReference type="NCBI Taxonomy" id="984486"/>
    <lineage>
        <taxon>Eukaryota</taxon>
        <taxon>Fungi</taxon>
        <taxon>Dikarya</taxon>
        <taxon>Ascomycota</taxon>
        <taxon>Saccharomycotina</taxon>
        <taxon>Pichiomycetes</taxon>
        <taxon>Serinales incertae sedis</taxon>
        <taxon>Babjeviella</taxon>
    </lineage>
</organism>
<keyword evidence="2" id="KW-1185">Reference proteome</keyword>
<dbReference type="RefSeq" id="XP_018982933.1">
    <property type="nucleotide sequence ID" value="XM_019129847.1"/>
</dbReference>
<dbReference type="OrthoDB" id="3987408at2759"/>
<evidence type="ECO:0008006" key="3">
    <source>
        <dbReference type="Google" id="ProtNLM"/>
    </source>
</evidence>
<gene>
    <name evidence="1" type="ORF">BABINDRAFT_163333</name>
</gene>
<sequence>MTTYKQQISPAFGGGDAVDICLTLPEGAATRVPITLFVSPNGVNEAFGPYIYAIPDPRTGSIYHTVLNGSDDMDQMELTKRLATIISKKYRVPSYVSISGKIDVYDSIHYIKAIVDLIDEKRSV</sequence>
<dbReference type="InterPro" id="IPR018854">
    <property type="entry name" value="Psome_chaperone_3/4"/>
</dbReference>